<dbReference type="SUPFAM" id="SSF53756">
    <property type="entry name" value="UDP-Glycosyltransferase/glycogen phosphorylase"/>
    <property type="match status" value="1"/>
</dbReference>
<dbReference type="AlphaFoldDB" id="A0A927EW08"/>
<keyword evidence="3" id="KW-0808">Transferase</keyword>
<sequence length="426" mass="46164">MRVLHVIKEVTDGGASMGLLRMCADGPGDARPTVVSLLPPRPAHRAVFERAGVTVLAGKEAARAAVAETDLVQVEWWNNPHVNDFLVNADLPPTRVLLHSRGHFDAPWMCPSDRLLARVDGCTVTTPSAAANPRFESNRRSAGLPPARCVFSSAGPVATAGPGPAPVRHPAGREERRITVGYLGTVEPIKMHAAMMEIAAGVVEAAPEVDFVFAGDGALSEYRAEARRLGIGDRVRFLGFQDDPAAFLAGLDVFCYPLNPYTYATSEKALQEAMLAGLPCVALPVGGIRDLLTAESALLVETPAQCVDACLSLVRSPALRERLGRAARERIERLTERRAWRGRLTEARAEVLARPARARSALGVDRVALFDHCTDRRGWETDRMDEAQRADFARVAAFVEDDYAAWLESGPPRPDMPAVRAERISS</sequence>
<evidence type="ECO:0000313" key="5">
    <source>
        <dbReference type="Proteomes" id="UP000632289"/>
    </source>
</evidence>
<evidence type="ECO:0000313" key="4">
    <source>
        <dbReference type="EMBL" id="MBD3930603.1"/>
    </source>
</evidence>
<dbReference type="EMBL" id="JACXYU010000001">
    <property type="protein sequence ID" value="MBD3930603.1"/>
    <property type="molecule type" value="Genomic_DNA"/>
</dbReference>
<dbReference type="GO" id="GO:0016757">
    <property type="term" value="F:glycosyltransferase activity"/>
    <property type="evidence" value="ECO:0007669"/>
    <property type="project" value="UniProtKB-KW"/>
</dbReference>
<evidence type="ECO:0000256" key="2">
    <source>
        <dbReference type="ARBA" id="ARBA00022676"/>
    </source>
</evidence>
<dbReference type="Proteomes" id="UP000632289">
    <property type="component" value="Unassembled WGS sequence"/>
</dbReference>
<name>A0A927EW08_9ACTN</name>
<keyword evidence="5" id="KW-1185">Reference proteome</keyword>
<comment type="caution">
    <text evidence="4">The sequence shown here is derived from an EMBL/GenBank/DDBJ whole genome shotgun (WGS) entry which is preliminary data.</text>
</comment>
<gene>
    <name evidence="4" type="ORF">IF129_03310</name>
</gene>
<dbReference type="RefSeq" id="WP_191207862.1">
    <property type="nucleotide sequence ID" value="NZ_BAABKL010000039.1"/>
</dbReference>
<evidence type="ECO:0000256" key="3">
    <source>
        <dbReference type="ARBA" id="ARBA00022679"/>
    </source>
</evidence>
<proteinExistence type="predicted"/>
<accession>A0A927EW08</accession>
<dbReference type="PANTHER" id="PTHR12526">
    <property type="entry name" value="GLYCOSYLTRANSFERASE"/>
    <property type="match status" value="1"/>
</dbReference>
<organism evidence="4 5">
    <name type="scientific">Streptomyces chumphonensis</name>
    <dbReference type="NCBI Taxonomy" id="1214925"/>
    <lineage>
        <taxon>Bacteria</taxon>
        <taxon>Bacillati</taxon>
        <taxon>Actinomycetota</taxon>
        <taxon>Actinomycetes</taxon>
        <taxon>Kitasatosporales</taxon>
        <taxon>Streptomycetaceae</taxon>
        <taxon>Streptomyces</taxon>
    </lineage>
</organism>
<evidence type="ECO:0000256" key="1">
    <source>
        <dbReference type="ARBA" id="ARBA00021292"/>
    </source>
</evidence>
<dbReference type="CDD" id="cd03801">
    <property type="entry name" value="GT4_PimA-like"/>
    <property type="match status" value="1"/>
</dbReference>
<dbReference type="PANTHER" id="PTHR12526:SF510">
    <property type="entry name" value="D-INOSITOL 3-PHOSPHATE GLYCOSYLTRANSFERASE"/>
    <property type="match status" value="1"/>
</dbReference>
<keyword evidence="2" id="KW-0328">Glycosyltransferase</keyword>
<protein>
    <recommendedName>
        <fullName evidence="1">D-inositol 3-phosphate glycosyltransferase</fullName>
    </recommendedName>
</protein>
<reference evidence="4" key="1">
    <citation type="submission" date="2020-09" db="EMBL/GenBank/DDBJ databases">
        <title>Secondary metabolite and genome analysis of marine Streptomyces chumphonensis KK1-2T.</title>
        <authorList>
            <person name="Phongsopitanun W."/>
            <person name="Kanchanasin P."/>
            <person name="Pittayakhajonwut P."/>
            <person name="Suwanborirux K."/>
            <person name="Tanasupawat S."/>
        </authorList>
    </citation>
    <scope>NUCLEOTIDE SEQUENCE</scope>
    <source>
        <strain evidence="4">KK1-2</strain>
    </source>
</reference>
<dbReference type="Pfam" id="PF13692">
    <property type="entry name" value="Glyco_trans_1_4"/>
    <property type="match status" value="1"/>
</dbReference>
<dbReference type="Gene3D" id="3.40.50.2000">
    <property type="entry name" value="Glycogen Phosphorylase B"/>
    <property type="match status" value="1"/>
</dbReference>